<dbReference type="PANTHER" id="PTHR24148:SF64">
    <property type="entry name" value="HETEROKARYON INCOMPATIBILITY DOMAIN-CONTAINING PROTEIN"/>
    <property type="match status" value="1"/>
</dbReference>
<evidence type="ECO:0000259" key="1">
    <source>
        <dbReference type="Pfam" id="PF06985"/>
    </source>
</evidence>
<organism evidence="2">
    <name type="scientific">Mytilinidion resinicola</name>
    <dbReference type="NCBI Taxonomy" id="574789"/>
    <lineage>
        <taxon>Eukaryota</taxon>
        <taxon>Fungi</taxon>
        <taxon>Dikarya</taxon>
        <taxon>Ascomycota</taxon>
        <taxon>Pezizomycotina</taxon>
        <taxon>Dothideomycetes</taxon>
        <taxon>Pleosporomycetidae</taxon>
        <taxon>Mytilinidiales</taxon>
        <taxon>Mytilinidiaceae</taxon>
        <taxon>Mytilinidion</taxon>
    </lineage>
</organism>
<dbReference type="PANTHER" id="PTHR24148">
    <property type="entry name" value="ANKYRIN REPEAT DOMAIN-CONTAINING PROTEIN 39 HOMOLOG-RELATED"/>
    <property type="match status" value="1"/>
</dbReference>
<keyword evidence="3" id="KW-1185">Reference proteome</keyword>
<dbReference type="Pfam" id="PF06985">
    <property type="entry name" value="HET"/>
    <property type="match status" value="1"/>
</dbReference>
<dbReference type="InterPro" id="IPR052895">
    <property type="entry name" value="HetReg/Transcr_Mod"/>
</dbReference>
<feature type="domain" description="Heterokaryon incompatibility" evidence="1">
    <location>
        <begin position="42"/>
        <end position="97"/>
    </location>
</feature>
<evidence type="ECO:0000313" key="4">
    <source>
        <dbReference type="RefSeq" id="XP_033579706.1"/>
    </source>
</evidence>
<dbReference type="AlphaFoldDB" id="A0A6A6YUY1"/>
<reference evidence="2 4" key="1">
    <citation type="journal article" date="2020" name="Stud. Mycol.">
        <title>101 Dothideomycetes genomes: a test case for predicting lifestyles and emergence of pathogens.</title>
        <authorList>
            <person name="Haridas S."/>
            <person name="Albert R."/>
            <person name="Binder M."/>
            <person name="Bloem J."/>
            <person name="Labutti K."/>
            <person name="Salamov A."/>
            <person name="Andreopoulos B."/>
            <person name="Baker S."/>
            <person name="Barry K."/>
            <person name="Bills G."/>
            <person name="Bluhm B."/>
            <person name="Cannon C."/>
            <person name="Castanera R."/>
            <person name="Culley D."/>
            <person name="Daum C."/>
            <person name="Ezra D."/>
            <person name="Gonzalez J."/>
            <person name="Henrissat B."/>
            <person name="Kuo A."/>
            <person name="Liang C."/>
            <person name="Lipzen A."/>
            <person name="Lutzoni F."/>
            <person name="Magnuson J."/>
            <person name="Mondo S."/>
            <person name="Nolan M."/>
            <person name="Ohm R."/>
            <person name="Pangilinan J."/>
            <person name="Park H.-J."/>
            <person name="Ramirez L."/>
            <person name="Alfaro M."/>
            <person name="Sun H."/>
            <person name="Tritt A."/>
            <person name="Yoshinaga Y."/>
            <person name="Zwiers L.-H."/>
            <person name="Turgeon B."/>
            <person name="Goodwin S."/>
            <person name="Spatafora J."/>
            <person name="Crous P."/>
            <person name="Grigoriev I."/>
        </authorList>
    </citation>
    <scope>NUCLEOTIDE SEQUENCE</scope>
    <source>
        <strain evidence="2 4">CBS 304.34</strain>
    </source>
</reference>
<dbReference type="GeneID" id="54460502"/>
<sequence length="111" mass="13339">MYKHIPIHERNIRVLRLLPNPIKTAQLECELIEAALDDLPRYEAISYTWDGQLPSWEINCHGEKLMITENADTVLRRFRRDSEEWLLWIDFICIYSHRTTMKDPRTLRFAP</sequence>
<dbReference type="EMBL" id="MU003697">
    <property type="protein sequence ID" value="KAF2812742.1"/>
    <property type="molecule type" value="Genomic_DNA"/>
</dbReference>
<dbReference type="RefSeq" id="XP_033579706.1">
    <property type="nucleotide sequence ID" value="XM_033719609.1"/>
</dbReference>
<dbReference type="Proteomes" id="UP000504636">
    <property type="component" value="Unplaced"/>
</dbReference>
<dbReference type="OrthoDB" id="194358at2759"/>
<gene>
    <name evidence="2 4" type="ORF">BDZ99DRAFT_461382</name>
</gene>
<reference evidence="4" key="3">
    <citation type="submission" date="2025-04" db="UniProtKB">
        <authorList>
            <consortium name="RefSeq"/>
        </authorList>
    </citation>
    <scope>IDENTIFICATION</scope>
    <source>
        <strain evidence="4">CBS 304.34</strain>
    </source>
</reference>
<reference evidence="4" key="2">
    <citation type="submission" date="2020-04" db="EMBL/GenBank/DDBJ databases">
        <authorList>
            <consortium name="NCBI Genome Project"/>
        </authorList>
    </citation>
    <scope>NUCLEOTIDE SEQUENCE</scope>
    <source>
        <strain evidence="4">CBS 304.34</strain>
    </source>
</reference>
<evidence type="ECO:0000313" key="3">
    <source>
        <dbReference type="Proteomes" id="UP000504636"/>
    </source>
</evidence>
<dbReference type="InterPro" id="IPR010730">
    <property type="entry name" value="HET"/>
</dbReference>
<evidence type="ECO:0000313" key="2">
    <source>
        <dbReference type="EMBL" id="KAF2812742.1"/>
    </source>
</evidence>
<protein>
    <recommendedName>
        <fullName evidence="1">Heterokaryon incompatibility domain-containing protein</fullName>
    </recommendedName>
</protein>
<accession>A0A6A6YUY1</accession>
<proteinExistence type="predicted"/>
<name>A0A6A6YUY1_9PEZI</name>